<dbReference type="InterPro" id="IPR006963">
    <property type="entry name" value="Mopterin_OxRdtase_4Fe-4S_dom"/>
</dbReference>
<reference evidence="9 10" key="1">
    <citation type="submission" date="2016-06" db="EMBL/GenBank/DDBJ databases">
        <title>Discovery of anaerobic lithoheterotrophic haloarchaeon capable of sulfur respiration by hydrogen and formate.</title>
        <authorList>
            <person name="Sorokin D.Y."/>
            <person name="Kublanov I.V."/>
            <person name="Roman P."/>
            <person name="Sinninghe Damste J.S."/>
            <person name="Golyshin P.N."/>
            <person name="Rojo D."/>
            <person name="Ciordia S."/>
            <person name="Mena Md.C."/>
            <person name="Ferrer M."/>
            <person name="Smedile F."/>
            <person name="Messina E."/>
            <person name="La Cono V."/>
            <person name="Yakimov M.M."/>
        </authorList>
    </citation>
    <scope>NUCLEOTIDE SEQUENCE [LARGE SCALE GENOMIC DNA]</scope>
    <source>
        <strain evidence="9 10">HTSR1</strain>
    </source>
</reference>
<keyword evidence="4" id="KW-0560">Oxidoreductase</keyword>
<dbReference type="GeneID" id="29828435"/>
<dbReference type="EMBL" id="CP016070">
    <property type="protein sequence ID" value="AOW79623.1"/>
    <property type="molecule type" value="Genomic_DNA"/>
</dbReference>
<dbReference type="GO" id="GO:0046872">
    <property type="term" value="F:metal ion binding"/>
    <property type="evidence" value="ECO:0007669"/>
    <property type="project" value="UniProtKB-KW"/>
</dbReference>
<evidence type="ECO:0000259" key="8">
    <source>
        <dbReference type="PROSITE" id="PS51669"/>
    </source>
</evidence>
<name>A0A1D8S2R0_9EURY</name>
<dbReference type="SUPFAM" id="SSF50692">
    <property type="entry name" value="ADC-like"/>
    <property type="match status" value="1"/>
</dbReference>
<dbReference type="SUPFAM" id="SSF53706">
    <property type="entry name" value="Formate dehydrogenase/DMSO reductase, domains 1-3"/>
    <property type="match status" value="1"/>
</dbReference>
<dbReference type="Pfam" id="PF00384">
    <property type="entry name" value="Molybdopterin"/>
    <property type="match status" value="1"/>
</dbReference>
<evidence type="ECO:0000313" key="10">
    <source>
        <dbReference type="Proteomes" id="UP000185608"/>
    </source>
</evidence>
<dbReference type="Gene3D" id="2.20.25.90">
    <property type="entry name" value="ADC-like domains"/>
    <property type="match status" value="1"/>
</dbReference>
<feature type="domain" description="4Fe-4S Mo/W bis-MGD-type" evidence="8">
    <location>
        <begin position="50"/>
        <end position="107"/>
    </location>
</feature>
<dbReference type="Pfam" id="PF01568">
    <property type="entry name" value="Molydop_binding"/>
    <property type="match status" value="1"/>
</dbReference>
<evidence type="ECO:0000256" key="4">
    <source>
        <dbReference type="ARBA" id="ARBA00023002"/>
    </source>
</evidence>
<feature type="region of interest" description="Disordered" evidence="7">
    <location>
        <begin position="807"/>
        <end position="832"/>
    </location>
</feature>
<evidence type="ECO:0000256" key="6">
    <source>
        <dbReference type="ARBA" id="ARBA00023014"/>
    </source>
</evidence>
<dbReference type="InterPro" id="IPR050612">
    <property type="entry name" value="Prok_Mopterin_Oxidored"/>
</dbReference>
<dbReference type="PATRIC" id="fig|1855411.3.peg.421"/>
<dbReference type="Gene3D" id="2.40.40.20">
    <property type="match status" value="1"/>
</dbReference>
<proteinExistence type="inferred from homology"/>
<dbReference type="Proteomes" id="UP000185608">
    <property type="component" value="Chromosome"/>
</dbReference>
<dbReference type="KEGG" id="halh:HTSR_0423"/>
<feature type="compositionally biased region" description="Acidic residues" evidence="7">
    <location>
        <begin position="807"/>
        <end position="821"/>
    </location>
</feature>
<accession>A0A1D8S2R0</accession>
<evidence type="ECO:0000313" key="9">
    <source>
        <dbReference type="EMBL" id="AOW79623.1"/>
    </source>
</evidence>
<comment type="similarity">
    <text evidence="1">Belongs to the prokaryotic molybdopterin-containing oxidoreductase family.</text>
</comment>
<evidence type="ECO:0000256" key="5">
    <source>
        <dbReference type="ARBA" id="ARBA00023004"/>
    </source>
</evidence>
<dbReference type="PROSITE" id="PS51669">
    <property type="entry name" value="4FE4S_MOW_BIS_MGD"/>
    <property type="match status" value="1"/>
</dbReference>
<evidence type="ECO:0000256" key="7">
    <source>
        <dbReference type="SAM" id="MobiDB-lite"/>
    </source>
</evidence>
<dbReference type="InterPro" id="IPR009010">
    <property type="entry name" value="Asp_de-COase-like_dom_sf"/>
</dbReference>
<dbReference type="PROSITE" id="PS51318">
    <property type="entry name" value="TAT"/>
    <property type="match status" value="1"/>
</dbReference>
<organism evidence="9 10">
    <name type="scientific">Halodesulfurarchaeum formicicum</name>
    <dbReference type="NCBI Taxonomy" id="1873524"/>
    <lineage>
        <taxon>Archaea</taxon>
        <taxon>Methanobacteriati</taxon>
        <taxon>Methanobacteriota</taxon>
        <taxon>Stenosarchaea group</taxon>
        <taxon>Halobacteria</taxon>
        <taxon>Halobacteriales</taxon>
        <taxon>Halobacteriaceae</taxon>
        <taxon>Halodesulfurarchaeum</taxon>
    </lineage>
</organism>
<evidence type="ECO:0000256" key="2">
    <source>
        <dbReference type="ARBA" id="ARBA00022723"/>
    </source>
</evidence>
<dbReference type="STRING" id="1873524.HSR6_0408"/>
<keyword evidence="2" id="KW-0479">Metal-binding</keyword>
<keyword evidence="6" id="KW-0411">Iron-sulfur</keyword>
<evidence type="ECO:0000256" key="3">
    <source>
        <dbReference type="ARBA" id="ARBA00022729"/>
    </source>
</evidence>
<gene>
    <name evidence="9" type="ORF">HTSR_0423</name>
</gene>
<dbReference type="SMART" id="SM00926">
    <property type="entry name" value="Molybdop_Fe4S4"/>
    <property type="match status" value="1"/>
</dbReference>
<dbReference type="Gene3D" id="3.40.50.740">
    <property type="match status" value="2"/>
</dbReference>
<dbReference type="Pfam" id="PF04879">
    <property type="entry name" value="Molybdop_Fe4S4"/>
    <property type="match status" value="1"/>
</dbReference>
<dbReference type="RefSeq" id="WP_070364379.1">
    <property type="nucleotide sequence ID" value="NZ_CP016070.1"/>
</dbReference>
<dbReference type="InterPro" id="IPR006311">
    <property type="entry name" value="TAT_signal"/>
</dbReference>
<dbReference type="PANTHER" id="PTHR43742:SF6">
    <property type="entry name" value="OXIDOREDUCTASE YYAE-RELATED"/>
    <property type="match status" value="1"/>
</dbReference>
<dbReference type="GO" id="GO:0051536">
    <property type="term" value="F:iron-sulfur cluster binding"/>
    <property type="evidence" value="ECO:0007669"/>
    <property type="project" value="UniProtKB-KW"/>
</dbReference>
<dbReference type="InterPro" id="IPR006656">
    <property type="entry name" value="Mopterin_OxRdtase"/>
</dbReference>
<dbReference type="Gene3D" id="3.40.228.10">
    <property type="entry name" value="Dimethylsulfoxide Reductase, domain 2"/>
    <property type="match status" value="1"/>
</dbReference>
<keyword evidence="3" id="KW-0732">Signal</keyword>
<protein>
    <submittedName>
        <fullName evidence="9">Dimethylsulfoxide reductase</fullName>
    </submittedName>
</protein>
<dbReference type="InterPro" id="IPR006657">
    <property type="entry name" value="MoPterin_dinucl-bd_dom"/>
</dbReference>
<dbReference type="AlphaFoldDB" id="A0A1D8S2R0"/>
<dbReference type="GO" id="GO:0016491">
    <property type="term" value="F:oxidoreductase activity"/>
    <property type="evidence" value="ECO:0007669"/>
    <property type="project" value="UniProtKB-KW"/>
</dbReference>
<dbReference type="PANTHER" id="PTHR43742">
    <property type="entry name" value="TRIMETHYLAMINE-N-OXIDE REDUCTASE"/>
    <property type="match status" value="1"/>
</dbReference>
<sequence length="832" mass="92907">MSDEENGVSRRSVLLGAGAAAGVLGLGGTDYNFSLSATNPAQTGGLLDKSEVVRTACAPNCRGKCPLNVYVRDGEIKFVEPQMTDDEQYRRACLLGQSQIQRVYSPKRLKYPMVRSDWEPGNPNPEGRGPDAEYERVSWDTALTYVAEEMTRLRDEYGPESMWMHTASGDNGVGGNLIGRFAQVWGATQWRTAIDTNVGRGFNRITGYGFYLPPTNLSEDWENAQTIIVWGSDIFESQFQNDASKLHKAIENGAKLVVVDPVYTTTAAKADLWLPIRPGKDVYLGLAMIQEILAEELYDTRFLRERTTAGALVRDDTQELVRMADLDGNSDDDDRVVGIDAESGAPVPLEADTYANVELFGSYTVDGIAATTGLTLLEAHVEEYRPEAIAEVTGLNVEDIRTATRWLATRGPGGIAPSYAVGRYKYGHIFGQTYAIIMALTGDYGKSGTIHSHHPSGASLNTGDYGTPEGVEGIEGVEGAATVKMEDIQEVIRTGDPHPIKAVYGMQSNRLINQVPDRQSRIEMLKGLDMVVWADFVKSSTVEWADIILPAAHWFEKEDITDAWGSHPHISYREKAHEPLWEARDDYYILAELAEKLGYEDLFLGDKRAELRKIASNDDRFSFDELRRKGNIRVEDEVIKYTDPFPTETGRIEIYDESKPVEDEGTVLDLPRPIEDRSADDHELADQYPLMFMQKHPKWRIHSQWADNAVVRKFEPEPSLDIHPSDAASRGFGDGEYVRVFNDRGEAVVKANYNEGQQPGLVNIDQGWWHEDFIRGDLQDLTHDEVNKLAPTFVYYDVRVEVEPAPEDIDTSMYEDAEPADWLETGTMGGED</sequence>
<keyword evidence="5" id="KW-0408">Iron</keyword>
<dbReference type="GO" id="GO:0043546">
    <property type="term" value="F:molybdopterin cofactor binding"/>
    <property type="evidence" value="ECO:0007669"/>
    <property type="project" value="InterPro"/>
</dbReference>
<evidence type="ECO:0000256" key="1">
    <source>
        <dbReference type="ARBA" id="ARBA00010312"/>
    </source>
</evidence>